<keyword evidence="1" id="KW-1133">Transmembrane helix</keyword>
<protein>
    <submittedName>
        <fullName evidence="2">Uncharacterized protein</fullName>
    </submittedName>
</protein>
<sequence>MKPSENNRSDRICFLKVWLIEGVKPSLTLLFQRMMKIDNNAIIISVLIIYIYNTYN</sequence>
<accession>A0A6C0E4F1</accession>
<dbReference type="EMBL" id="MN739737">
    <property type="protein sequence ID" value="QHT24047.1"/>
    <property type="molecule type" value="Genomic_DNA"/>
</dbReference>
<evidence type="ECO:0000256" key="1">
    <source>
        <dbReference type="SAM" id="Phobius"/>
    </source>
</evidence>
<evidence type="ECO:0000313" key="2">
    <source>
        <dbReference type="EMBL" id="QHT24047.1"/>
    </source>
</evidence>
<feature type="transmembrane region" description="Helical" evidence="1">
    <location>
        <begin position="37"/>
        <end position="55"/>
    </location>
</feature>
<keyword evidence="1" id="KW-0812">Transmembrane</keyword>
<dbReference type="AlphaFoldDB" id="A0A6C0E4F1"/>
<proteinExistence type="predicted"/>
<keyword evidence="1" id="KW-0472">Membrane</keyword>
<name>A0A6C0E4F1_9ZZZZ</name>
<reference evidence="2" key="1">
    <citation type="journal article" date="2020" name="Nature">
        <title>Giant virus diversity and host interactions through global metagenomics.</title>
        <authorList>
            <person name="Schulz F."/>
            <person name="Roux S."/>
            <person name="Paez-Espino D."/>
            <person name="Jungbluth S."/>
            <person name="Walsh D.A."/>
            <person name="Denef V.J."/>
            <person name="McMahon K.D."/>
            <person name="Konstantinidis K.T."/>
            <person name="Eloe-Fadrosh E.A."/>
            <person name="Kyrpides N.C."/>
            <person name="Woyke T."/>
        </authorList>
    </citation>
    <scope>NUCLEOTIDE SEQUENCE</scope>
    <source>
        <strain evidence="2">GVMAG-M-3300023179-132</strain>
    </source>
</reference>
<organism evidence="2">
    <name type="scientific">viral metagenome</name>
    <dbReference type="NCBI Taxonomy" id="1070528"/>
    <lineage>
        <taxon>unclassified sequences</taxon>
        <taxon>metagenomes</taxon>
        <taxon>organismal metagenomes</taxon>
    </lineage>
</organism>